<proteinExistence type="predicted"/>
<evidence type="ECO:0000259" key="4">
    <source>
        <dbReference type="PROSITE" id="PS50075"/>
    </source>
</evidence>
<reference evidence="5 6" key="1">
    <citation type="submission" date="2020-07" db="EMBL/GenBank/DDBJ databases">
        <title>Halophilic bacteria isolated from french cheeses.</title>
        <authorList>
            <person name="Kothe C.I."/>
            <person name="Farah-Kraiem B."/>
            <person name="Renault P."/>
            <person name="Dridi B."/>
        </authorList>
    </citation>
    <scope>NUCLEOTIDE SEQUENCE [LARGE SCALE GENOMIC DNA]</scope>
    <source>
        <strain evidence="5 6">FME14</strain>
    </source>
</reference>
<accession>A0ABR9FP78</accession>
<dbReference type="SUPFAM" id="SSF47336">
    <property type="entry name" value="ACP-like"/>
    <property type="match status" value="1"/>
</dbReference>
<dbReference type="Gene3D" id="3.30.559.10">
    <property type="entry name" value="Chloramphenicol acetyltransferase-like domain"/>
    <property type="match status" value="2"/>
</dbReference>
<evidence type="ECO:0000313" key="6">
    <source>
        <dbReference type="Proteomes" id="UP000707245"/>
    </source>
</evidence>
<dbReference type="SUPFAM" id="SSF52777">
    <property type="entry name" value="CoA-dependent acyltransferases"/>
    <property type="match status" value="2"/>
</dbReference>
<dbReference type="Gene3D" id="3.40.50.12780">
    <property type="entry name" value="N-terminal domain of ligase-like"/>
    <property type="match status" value="1"/>
</dbReference>
<dbReference type="InterPro" id="IPR020845">
    <property type="entry name" value="AMP-binding_CS"/>
</dbReference>
<dbReference type="Pfam" id="PF00501">
    <property type="entry name" value="AMP-binding"/>
    <property type="match status" value="1"/>
</dbReference>
<dbReference type="PROSITE" id="PS50075">
    <property type="entry name" value="CARRIER"/>
    <property type="match status" value="1"/>
</dbReference>
<dbReference type="InterPro" id="IPR000873">
    <property type="entry name" value="AMP-dep_synth/lig_dom"/>
</dbReference>
<dbReference type="SUPFAM" id="SSF56801">
    <property type="entry name" value="Acetyl-CoA synthetase-like"/>
    <property type="match status" value="1"/>
</dbReference>
<dbReference type="InterPro" id="IPR023213">
    <property type="entry name" value="CAT-like_dom_sf"/>
</dbReference>
<dbReference type="Pfam" id="PF00668">
    <property type="entry name" value="Condensation"/>
    <property type="match status" value="2"/>
</dbReference>
<comment type="caution">
    <text evidence="5">The sequence shown here is derived from an EMBL/GenBank/DDBJ whole genome shotgun (WGS) entry which is preliminary data.</text>
</comment>
<dbReference type="InterPro" id="IPR042099">
    <property type="entry name" value="ANL_N_sf"/>
</dbReference>
<protein>
    <submittedName>
        <fullName evidence="5">AMP-binding protein</fullName>
    </submittedName>
</protein>
<dbReference type="PROSITE" id="PS00012">
    <property type="entry name" value="PHOSPHOPANTETHEINE"/>
    <property type="match status" value="1"/>
</dbReference>
<evidence type="ECO:0000256" key="1">
    <source>
        <dbReference type="ARBA" id="ARBA00001957"/>
    </source>
</evidence>
<dbReference type="Pfam" id="PF00550">
    <property type="entry name" value="PP-binding"/>
    <property type="match status" value="1"/>
</dbReference>
<evidence type="ECO:0000256" key="3">
    <source>
        <dbReference type="ARBA" id="ARBA00022553"/>
    </source>
</evidence>
<keyword evidence="2" id="KW-0596">Phosphopantetheine</keyword>
<dbReference type="CDD" id="cd05930">
    <property type="entry name" value="A_NRPS"/>
    <property type="match status" value="1"/>
</dbReference>
<evidence type="ECO:0000313" key="5">
    <source>
        <dbReference type="EMBL" id="MBE0458631.1"/>
    </source>
</evidence>
<comment type="cofactor">
    <cofactor evidence="1">
        <name>pantetheine 4'-phosphate</name>
        <dbReference type="ChEBI" id="CHEBI:47942"/>
    </cofactor>
</comment>
<dbReference type="InterPro" id="IPR006162">
    <property type="entry name" value="Ppantetheine_attach_site"/>
</dbReference>
<dbReference type="RefSeq" id="WP_192542261.1">
    <property type="nucleotide sequence ID" value="NZ_RRZA01000047.1"/>
</dbReference>
<dbReference type="Proteomes" id="UP000707245">
    <property type="component" value="Unassembled WGS sequence"/>
</dbReference>
<sequence length="1438" mass="161210">MSLHPLSIQQKFIFKNTESNPTPFIIDFDATEVRANKTIDDLMQSLRSCITLQPCFSIELVDVPLYQLPKLQTCEPKVSICVVGSFTDMKECEHVLFERALALIVEVTENQSKTLVRFVANPHSTDLYGLGRLINQWQLALTPGSVTSNFELDYLDYVYWQSDLKEQSEVAEVQLFWAKRALAMALQPRNSLAGVSVVKDFSANSKLLLLENDFASAVSKFCKSSRNTKHVFLANLLFALRPFLQSDQVSCRVQVDGRADETLSQMSGAFDIAVPWHVNVLQDTSVTMLVRQLDEEEELISDFFECLDIDEFLEVASGISMLNFSYIDLSDFDSEGIDIKKLANTVPPAQLNMTVVKLANTYALHVSSASLILTDNVQRKLCHQLALTVGYKFEAQMQPKHTIPTVFTNNDLLEKIFTEPTWEDNLALSDEDTLLSYKELRQQIALWQVYLSEQGVTRDDVVAIECHSCAVEVIVILATLSLGATYLPINVKLPDSQIAKLLLQSSAKLYISDTKATTLPPLVEIIKPQLLDANRAVLLQITVPRFEDNWSAYLIFTSGSTGEPKGVEVGYHQLCASTQARQDYYPSQPSAFLLSSPLYFDSSVAGLFWCLSSGGHLVLASQPILHEPSKVHALLCHHRISHMLTVPSYWQNLLNVFEDEENVHLNTVVVAGEPVAASLVQKHFEQLPNVALYNEYGPTEATVWSSVAQLLPQGGNINVTIGQAAPHSEVRIINESGQSANYGEIGEIYVGGFGVAKGYINESEERNSAFCRLFLGSNALWYKTGDFARWTLSDDIEFVGRKDEQVKHNGYRIELEAIVNTALELEHVEEASVLLEDGLLAFVAGTPDKLQEAQITEHFKANLPEYMVPNRLFILPTLPTNSNGKVDKKRLSEIASQIKLSEKAIAPKNAIEKSLLEIWNELLPSVQISTENDFFALGGNSITAVKAGFMMQQQNIPLLALDIIEHKTIVKLAVLVTQRQQSPQADNWHNNATSLTEQLAQLQLISEKAHTLLPAGVESAHVLPLTDIQSLMCKAYREDRERLGIYHSQQWLRLNGKLDISVVKQAWLDVLEQTSILRSIIITAQEQMYMALGAVSTGSIVQCIDLCHLKEDEQNSALEAARNADLDRPFDTSNGNTSLIRVYLYLLSTETLEIFVSNHHAILDGWSNQELFNRLNIALLDRDIPLTNFDLEDWQNHLALKMKMKVKEHNEEIEFWIQHVLPTAQLPNEMCVNGQDVKQGVVSTFNYTIPESHVEALQYYAKEHKISLKTMVAKAYTDALIAVSKLESITIGLVTNTRNSHLKDPMRAIGQYWNFLPMHIDSTQRSIVWYHEKLQKMAQNSDMSLSNITAQDGIFYATLNYIDFSESSNEADSVKNEKTIQVSHVGGHDKFHYPINLNVAVDGDGTLACRYEIMPNQVSSVAVEAVHLRLVEELSKWL</sequence>
<dbReference type="PANTHER" id="PTHR45527:SF1">
    <property type="entry name" value="FATTY ACID SYNTHASE"/>
    <property type="match status" value="1"/>
</dbReference>
<feature type="domain" description="Carrier" evidence="4">
    <location>
        <begin position="906"/>
        <end position="980"/>
    </location>
</feature>
<keyword evidence="3" id="KW-0597">Phosphoprotein</keyword>
<dbReference type="InterPro" id="IPR036736">
    <property type="entry name" value="ACP-like_sf"/>
</dbReference>
<keyword evidence="6" id="KW-1185">Reference proteome</keyword>
<dbReference type="Gene3D" id="1.10.1200.10">
    <property type="entry name" value="ACP-like"/>
    <property type="match status" value="1"/>
</dbReference>
<dbReference type="Gene3D" id="3.30.300.30">
    <property type="match status" value="1"/>
</dbReference>
<gene>
    <name evidence="5" type="ORF">EI167_14495</name>
</gene>
<dbReference type="EMBL" id="RRZA01000047">
    <property type="protein sequence ID" value="MBE0458631.1"/>
    <property type="molecule type" value="Genomic_DNA"/>
</dbReference>
<dbReference type="InterPro" id="IPR009081">
    <property type="entry name" value="PP-bd_ACP"/>
</dbReference>
<name>A0ABR9FP78_9GAMM</name>
<evidence type="ECO:0000256" key="2">
    <source>
        <dbReference type="ARBA" id="ARBA00022450"/>
    </source>
</evidence>
<organism evidence="5 6">
    <name type="scientific">Pseudoalteromonas prydzensis</name>
    <dbReference type="NCBI Taxonomy" id="182141"/>
    <lineage>
        <taxon>Bacteria</taxon>
        <taxon>Pseudomonadati</taxon>
        <taxon>Pseudomonadota</taxon>
        <taxon>Gammaproteobacteria</taxon>
        <taxon>Alteromonadales</taxon>
        <taxon>Pseudoalteromonadaceae</taxon>
        <taxon>Pseudoalteromonas</taxon>
    </lineage>
</organism>
<dbReference type="PROSITE" id="PS00455">
    <property type="entry name" value="AMP_BINDING"/>
    <property type="match status" value="1"/>
</dbReference>
<dbReference type="PANTHER" id="PTHR45527">
    <property type="entry name" value="NONRIBOSOMAL PEPTIDE SYNTHETASE"/>
    <property type="match status" value="1"/>
</dbReference>
<dbReference type="InterPro" id="IPR001242">
    <property type="entry name" value="Condensation_dom"/>
</dbReference>
<dbReference type="Gene3D" id="3.30.559.30">
    <property type="entry name" value="Nonribosomal peptide synthetase, condensation domain"/>
    <property type="match status" value="2"/>
</dbReference>
<dbReference type="InterPro" id="IPR045851">
    <property type="entry name" value="AMP-bd_C_sf"/>
</dbReference>